<organism evidence="1 2">
    <name type="scientific">Nonomuraea helvata</name>
    <dbReference type="NCBI Taxonomy" id="37484"/>
    <lineage>
        <taxon>Bacteria</taxon>
        <taxon>Bacillati</taxon>
        <taxon>Actinomycetota</taxon>
        <taxon>Actinomycetes</taxon>
        <taxon>Streptosporangiales</taxon>
        <taxon>Streptosporangiaceae</taxon>
        <taxon>Nonomuraea</taxon>
    </lineage>
</organism>
<dbReference type="PANTHER" id="PTHR13812">
    <property type="entry name" value="KETIMINE REDUCTASE MU-CRYSTALLIN"/>
    <property type="match status" value="1"/>
</dbReference>
<evidence type="ECO:0000313" key="2">
    <source>
        <dbReference type="Proteomes" id="UP001589532"/>
    </source>
</evidence>
<dbReference type="InterPro" id="IPR023401">
    <property type="entry name" value="ODC_N"/>
</dbReference>
<accession>A0ABV5SD50</accession>
<dbReference type="PIRSF" id="PIRSF001439">
    <property type="entry name" value="CryM"/>
    <property type="match status" value="1"/>
</dbReference>
<reference evidence="1 2" key="1">
    <citation type="submission" date="2024-09" db="EMBL/GenBank/DDBJ databases">
        <authorList>
            <person name="Sun Q."/>
            <person name="Mori K."/>
        </authorList>
    </citation>
    <scope>NUCLEOTIDE SEQUENCE [LARGE SCALE GENOMIC DNA]</scope>
    <source>
        <strain evidence="1 2">JCM 3143</strain>
    </source>
</reference>
<name>A0ABV5SD50_9ACTN</name>
<protein>
    <submittedName>
        <fullName evidence="1">Ornithine cyclodeaminase family protein</fullName>
    </submittedName>
</protein>
<dbReference type="SUPFAM" id="SSF51735">
    <property type="entry name" value="NAD(P)-binding Rossmann-fold domains"/>
    <property type="match status" value="1"/>
</dbReference>
<keyword evidence="2" id="KW-1185">Reference proteome</keyword>
<sequence>MKVYEAADIRRAVGFGDLVEPVARAFADHSRGLGEAAISVLAPAGENGDVHVKSAWLPGRPVFIVKVASWFAARSPAGSGFVAVLDGERGDLLAVLRDEHHLSDVRTAAAGALATRLLARPHARTLAVLGTGLQARLQVLAAVAERPLEAVVIWGRREGAAHALRAALAERIPQVSVTVAARPDLAVHDADVIVTATAAREPVLRGSWLRPGQHVTAVGADDPGKAELDPDCFARADLLVVDSRAEAPLFAGDLIGAVSAGAVTADGCVEIGDLVLGRHPGRQSPAQITVAKFIGLGVQDLAAAELTMTRLEPR</sequence>
<dbReference type="Pfam" id="PF02423">
    <property type="entry name" value="OCD_Mu_crystall"/>
    <property type="match status" value="1"/>
</dbReference>
<dbReference type="PANTHER" id="PTHR13812:SF19">
    <property type="entry name" value="KETIMINE REDUCTASE MU-CRYSTALLIN"/>
    <property type="match status" value="1"/>
</dbReference>
<dbReference type="Gene3D" id="3.30.1780.10">
    <property type="entry name" value="ornithine cyclodeaminase, domain 1"/>
    <property type="match status" value="1"/>
</dbReference>
<gene>
    <name evidence="1" type="ORF">ACFFSA_41540</name>
</gene>
<dbReference type="Proteomes" id="UP001589532">
    <property type="component" value="Unassembled WGS sequence"/>
</dbReference>
<proteinExistence type="predicted"/>
<dbReference type="InterPro" id="IPR003462">
    <property type="entry name" value="ODC_Mu_crystall"/>
</dbReference>
<dbReference type="Gene3D" id="3.40.50.720">
    <property type="entry name" value="NAD(P)-binding Rossmann-like Domain"/>
    <property type="match status" value="1"/>
</dbReference>
<evidence type="ECO:0000313" key="1">
    <source>
        <dbReference type="EMBL" id="MFB9629595.1"/>
    </source>
</evidence>
<comment type="caution">
    <text evidence="1">The sequence shown here is derived from an EMBL/GenBank/DDBJ whole genome shotgun (WGS) entry which is preliminary data.</text>
</comment>
<dbReference type="EMBL" id="JBHMBW010000062">
    <property type="protein sequence ID" value="MFB9629595.1"/>
    <property type="molecule type" value="Genomic_DNA"/>
</dbReference>
<dbReference type="RefSeq" id="WP_344990041.1">
    <property type="nucleotide sequence ID" value="NZ_BAAAXV010000005.1"/>
</dbReference>
<dbReference type="InterPro" id="IPR036291">
    <property type="entry name" value="NAD(P)-bd_dom_sf"/>
</dbReference>